<dbReference type="PANTHER" id="PTHR47515">
    <property type="entry name" value="LOW CALCIUM RESPONSE LOCUS PROTEIN T"/>
    <property type="match status" value="1"/>
</dbReference>
<dbReference type="SUPFAM" id="SSF53098">
    <property type="entry name" value="Ribonuclease H-like"/>
    <property type="match status" value="1"/>
</dbReference>
<name>A0A0M7B961_9RHOB</name>
<sequence length="178" mass="20241">MTGGCSERSTTRPCPPLVRGQWSSDEFTKEAPPFDRFGVAKSPAGQWVIRVDRKLNSTDVVDALTDLFILRGPPAFIRSDNGAEFIAKKVRSWIGAVGAKTAFIEPGSPWENGYCESFNVRFRDELLNAEVFYSLREARILIERWRRHHNTVRPHSSLGYRPPAPETFVPMDHRPTMH</sequence>
<organism evidence="3 4">
    <name type="scientific">Jannaschia seosinensis</name>
    <dbReference type="NCBI Taxonomy" id="313367"/>
    <lineage>
        <taxon>Bacteria</taxon>
        <taxon>Pseudomonadati</taxon>
        <taxon>Pseudomonadota</taxon>
        <taxon>Alphaproteobacteria</taxon>
        <taxon>Rhodobacterales</taxon>
        <taxon>Roseobacteraceae</taxon>
        <taxon>Jannaschia</taxon>
    </lineage>
</organism>
<dbReference type="AlphaFoldDB" id="A0A0M7B961"/>
<dbReference type="InterPro" id="IPR012337">
    <property type="entry name" value="RNaseH-like_sf"/>
</dbReference>
<reference evidence="3 4" key="1">
    <citation type="submission" date="2015-09" db="EMBL/GenBank/DDBJ databases">
        <authorList>
            <person name="Jackson K.R."/>
            <person name="Lunt B.L."/>
            <person name="Fisher J.N.B."/>
            <person name="Gardner A.V."/>
            <person name="Bailey M.E."/>
            <person name="Deus L.M."/>
            <person name="Earl A.S."/>
            <person name="Gibby P.D."/>
            <person name="Hartmann K.A."/>
            <person name="Liu J.E."/>
            <person name="Manci A.M."/>
            <person name="Nielsen D.A."/>
            <person name="Solomon M.B."/>
            <person name="Breakwell D.P."/>
            <person name="Burnett S.H."/>
            <person name="Grose J.H."/>
        </authorList>
    </citation>
    <scope>NUCLEOTIDE SEQUENCE [LARGE SCALE GENOMIC DNA]</scope>
    <source>
        <strain evidence="3 4">CECT 7799</strain>
    </source>
</reference>
<dbReference type="PROSITE" id="PS50994">
    <property type="entry name" value="INTEGRASE"/>
    <property type="match status" value="1"/>
</dbReference>
<keyword evidence="4" id="KW-1185">Reference proteome</keyword>
<dbReference type="InterPro" id="IPR036397">
    <property type="entry name" value="RNaseH_sf"/>
</dbReference>
<dbReference type="GO" id="GO:0003676">
    <property type="term" value="F:nucleic acid binding"/>
    <property type="evidence" value="ECO:0007669"/>
    <property type="project" value="InterPro"/>
</dbReference>
<dbReference type="InterPro" id="IPR001584">
    <property type="entry name" value="Integrase_cat-core"/>
</dbReference>
<dbReference type="PANTHER" id="PTHR47515:SF1">
    <property type="entry name" value="BLR2054 PROTEIN"/>
    <property type="match status" value="1"/>
</dbReference>
<dbReference type="Proteomes" id="UP000049455">
    <property type="component" value="Unassembled WGS sequence"/>
</dbReference>
<feature type="domain" description="Integrase catalytic" evidence="2">
    <location>
        <begin position="12"/>
        <end position="170"/>
    </location>
</feature>
<evidence type="ECO:0000256" key="1">
    <source>
        <dbReference type="SAM" id="MobiDB-lite"/>
    </source>
</evidence>
<dbReference type="GO" id="GO:0015074">
    <property type="term" value="P:DNA integration"/>
    <property type="evidence" value="ECO:0007669"/>
    <property type="project" value="InterPro"/>
</dbReference>
<dbReference type="Pfam" id="PF13683">
    <property type="entry name" value="rve_3"/>
    <property type="match status" value="1"/>
</dbReference>
<evidence type="ECO:0000259" key="2">
    <source>
        <dbReference type="PROSITE" id="PS50994"/>
    </source>
</evidence>
<gene>
    <name evidence="3" type="ORF">JSE7799_01049</name>
</gene>
<dbReference type="EMBL" id="CYPR01000056">
    <property type="protein sequence ID" value="CUH34423.1"/>
    <property type="molecule type" value="Genomic_DNA"/>
</dbReference>
<feature type="region of interest" description="Disordered" evidence="1">
    <location>
        <begin position="1"/>
        <end position="21"/>
    </location>
</feature>
<accession>A0A0M7B961</accession>
<protein>
    <submittedName>
        <fullName evidence="3">Putative transposase OrfB</fullName>
    </submittedName>
</protein>
<proteinExistence type="predicted"/>
<dbReference type="Gene3D" id="3.30.420.10">
    <property type="entry name" value="Ribonuclease H-like superfamily/Ribonuclease H"/>
    <property type="match status" value="1"/>
</dbReference>
<evidence type="ECO:0000313" key="4">
    <source>
        <dbReference type="Proteomes" id="UP000049455"/>
    </source>
</evidence>
<evidence type="ECO:0000313" key="3">
    <source>
        <dbReference type="EMBL" id="CUH34423.1"/>
    </source>
</evidence>
<dbReference type="STRING" id="313367.JSE7799_01049"/>